<keyword evidence="3" id="KW-1185">Reference proteome</keyword>
<sequence>MAVRKQTRSHAVQRLMMKAHKIKTTEPAASSVDPNWDFFKICAELRFMIYDQCDGKTIRNLRNTNHRMRDEVNNECFTNRYFSVKSQNLAVYAPYARCNNAWGQSNELIERLEAKDEIDGRHLSINQPCHKHGFDLGFARKVTKLLLRRPPSAGFAQPPFSKLRKLFPSLKEMVVKDIYLQSISHGPFLRRDVRYLVDNNECIEDGDVAETELEEILSEATGLTPMATPWYDVLACLHARLDSCAYQRTADNALRTKKQFKKMANSYLFRPIEFGAEGQAFVNERQKQAKVFQAKSEEIRESIIDRSESPDGQFMKTLQSQLEDACFIDANGKPIDGFEKNPAIEAYPTAYRLLQIVKGKRLCGKFQKSHYRWMEEALRPAILTYLSSTLRLVNKLSSLSNPKEAPSSSSLQLPTPPQHSQHNIGIPSSSIQSSSPFNSPTQQSPTPGKQEKAQKKHSPTLS</sequence>
<evidence type="ECO:0000313" key="2">
    <source>
        <dbReference type="EMBL" id="KAF2672711.1"/>
    </source>
</evidence>
<gene>
    <name evidence="2" type="ORF">BT63DRAFT_475324</name>
</gene>
<protein>
    <submittedName>
        <fullName evidence="2">Uncharacterized protein</fullName>
    </submittedName>
</protein>
<feature type="region of interest" description="Disordered" evidence="1">
    <location>
        <begin position="399"/>
        <end position="462"/>
    </location>
</feature>
<proteinExistence type="predicted"/>
<organism evidence="2 3">
    <name type="scientific">Microthyrium microscopicum</name>
    <dbReference type="NCBI Taxonomy" id="703497"/>
    <lineage>
        <taxon>Eukaryota</taxon>
        <taxon>Fungi</taxon>
        <taxon>Dikarya</taxon>
        <taxon>Ascomycota</taxon>
        <taxon>Pezizomycotina</taxon>
        <taxon>Dothideomycetes</taxon>
        <taxon>Dothideomycetes incertae sedis</taxon>
        <taxon>Microthyriales</taxon>
        <taxon>Microthyriaceae</taxon>
        <taxon>Microthyrium</taxon>
    </lineage>
</organism>
<evidence type="ECO:0000313" key="3">
    <source>
        <dbReference type="Proteomes" id="UP000799302"/>
    </source>
</evidence>
<evidence type="ECO:0000256" key="1">
    <source>
        <dbReference type="SAM" id="MobiDB-lite"/>
    </source>
</evidence>
<dbReference type="EMBL" id="MU004231">
    <property type="protein sequence ID" value="KAF2672711.1"/>
    <property type="molecule type" value="Genomic_DNA"/>
</dbReference>
<accession>A0A6A6UMH9</accession>
<dbReference type="Proteomes" id="UP000799302">
    <property type="component" value="Unassembled WGS sequence"/>
</dbReference>
<feature type="compositionally biased region" description="Low complexity" evidence="1">
    <location>
        <begin position="406"/>
        <end position="440"/>
    </location>
</feature>
<dbReference type="AlphaFoldDB" id="A0A6A6UMH9"/>
<name>A0A6A6UMH9_9PEZI</name>
<reference evidence="2" key="1">
    <citation type="journal article" date="2020" name="Stud. Mycol.">
        <title>101 Dothideomycetes genomes: a test case for predicting lifestyles and emergence of pathogens.</title>
        <authorList>
            <person name="Haridas S."/>
            <person name="Albert R."/>
            <person name="Binder M."/>
            <person name="Bloem J."/>
            <person name="Labutti K."/>
            <person name="Salamov A."/>
            <person name="Andreopoulos B."/>
            <person name="Baker S."/>
            <person name="Barry K."/>
            <person name="Bills G."/>
            <person name="Bluhm B."/>
            <person name="Cannon C."/>
            <person name="Castanera R."/>
            <person name="Culley D."/>
            <person name="Daum C."/>
            <person name="Ezra D."/>
            <person name="Gonzalez J."/>
            <person name="Henrissat B."/>
            <person name="Kuo A."/>
            <person name="Liang C."/>
            <person name="Lipzen A."/>
            <person name="Lutzoni F."/>
            <person name="Magnuson J."/>
            <person name="Mondo S."/>
            <person name="Nolan M."/>
            <person name="Ohm R."/>
            <person name="Pangilinan J."/>
            <person name="Park H.-J."/>
            <person name="Ramirez L."/>
            <person name="Alfaro M."/>
            <person name="Sun H."/>
            <person name="Tritt A."/>
            <person name="Yoshinaga Y."/>
            <person name="Zwiers L.-H."/>
            <person name="Turgeon B."/>
            <person name="Goodwin S."/>
            <person name="Spatafora J."/>
            <person name="Crous P."/>
            <person name="Grigoriev I."/>
        </authorList>
    </citation>
    <scope>NUCLEOTIDE SEQUENCE</scope>
    <source>
        <strain evidence="2">CBS 115976</strain>
    </source>
</reference>